<accession>A0A6G0WT96</accession>
<keyword evidence="2" id="KW-1185">Reference proteome</keyword>
<gene>
    <name evidence="1" type="ORF">Ae201684_012081</name>
</gene>
<reference evidence="1 2" key="1">
    <citation type="submission" date="2019-07" db="EMBL/GenBank/DDBJ databases">
        <title>Genomics analysis of Aphanomyces spp. identifies a new class of oomycete effector associated with host adaptation.</title>
        <authorList>
            <person name="Gaulin E."/>
        </authorList>
    </citation>
    <scope>NUCLEOTIDE SEQUENCE [LARGE SCALE GENOMIC DNA]</scope>
    <source>
        <strain evidence="1 2">ATCC 201684</strain>
    </source>
</reference>
<evidence type="ECO:0000313" key="1">
    <source>
        <dbReference type="EMBL" id="KAF0730662.1"/>
    </source>
</evidence>
<proteinExistence type="predicted"/>
<sequence length="282" mass="31730">MGNAPSSDFLIDFQAATTVKAHYTASNCRFSIKKQTLAIAFDHGKTPPKTLNVRHVHIKPIDGKSYELRYKEDLVVVLPTPSQSRFDAFLRVLDLAKATKESTLPPTTTQLMDVAVAISQTFEAKRSIIPSIPISNMTVDKVQAHLAEMQAMYKTLTTCNSNEDLYELLLEFEAAYVADREINNFAHTVHKLHPKQYQLHQQLRQQPLLASSLKTSLQWILKPCPSCKQNLSITVMFAVHMQGKTEKCPHCTTTFSYESFHVAQLITHCGTQRVHETASNSD</sequence>
<evidence type="ECO:0000313" key="2">
    <source>
        <dbReference type="Proteomes" id="UP000481153"/>
    </source>
</evidence>
<dbReference type="VEuPathDB" id="FungiDB:AeMF1_011710"/>
<dbReference type="AlphaFoldDB" id="A0A6G0WT96"/>
<protein>
    <submittedName>
        <fullName evidence="1">Uncharacterized protein</fullName>
    </submittedName>
</protein>
<organism evidence="1 2">
    <name type="scientific">Aphanomyces euteiches</name>
    <dbReference type="NCBI Taxonomy" id="100861"/>
    <lineage>
        <taxon>Eukaryota</taxon>
        <taxon>Sar</taxon>
        <taxon>Stramenopiles</taxon>
        <taxon>Oomycota</taxon>
        <taxon>Saprolegniomycetes</taxon>
        <taxon>Saprolegniales</taxon>
        <taxon>Verrucalvaceae</taxon>
        <taxon>Aphanomyces</taxon>
    </lineage>
</organism>
<dbReference type="EMBL" id="VJMJ01000153">
    <property type="protein sequence ID" value="KAF0730662.1"/>
    <property type="molecule type" value="Genomic_DNA"/>
</dbReference>
<name>A0A6G0WT96_9STRA</name>
<dbReference type="Proteomes" id="UP000481153">
    <property type="component" value="Unassembled WGS sequence"/>
</dbReference>
<comment type="caution">
    <text evidence="1">The sequence shown here is derived from an EMBL/GenBank/DDBJ whole genome shotgun (WGS) entry which is preliminary data.</text>
</comment>